<gene>
    <name evidence="6 7 8" type="primary">LOC117239736</name>
</gene>
<evidence type="ECO:0000313" key="7">
    <source>
        <dbReference type="RefSeq" id="XP_033361443.1"/>
    </source>
</evidence>
<dbReference type="SUPFAM" id="SSF111347">
    <property type="entry name" value="Rap/Ran-GAP"/>
    <property type="match status" value="1"/>
</dbReference>
<feature type="compositionally biased region" description="Polar residues" evidence="3">
    <location>
        <begin position="616"/>
        <end position="629"/>
    </location>
</feature>
<keyword evidence="1" id="KW-0343">GTPase activation</keyword>
<dbReference type="PROSITE" id="PS50085">
    <property type="entry name" value="RAPGAP"/>
    <property type="match status" value="1"/>
</dbReference>
<dbReference type="Pfam" id="PF02145">
    <property type="entry name" value="Rap_GAP"/>
    <property type="match status" value="1"/>
</dbReference>
<proteinExistence type="predicted"/>
<dbReference type="InterPro" id="IPR003109">
    <property type="entry name" value="GoLoco_motif"/>
</dbReference>
<dbReference type="InterPro" id="IPR050989">
    <property type="entry name" value="Rap1_Ran_GAP"/>
</dbReference>
<evidence type="ECO:0000313" key="5">
    <source>
        <dbReference type="Proteomes" id="UP000504631"/>
    </source>
</evidence>
<feature type="compositionally biased region" description="Low complexity" evidence="3">
    <location>
        <begin position="603"/>
        <end position="615"/>
    </location>
</feature>
<reference evidence="6 7" key="1">
    <citation type="submission" date="2025-04" db="UniProtKB">
        <authorList>
            <consortium name="RefSeq"/>
        </authorList>
    </citation>
    <scope>IDENTIFICATION</scope>
    <source>
        <tissue evidence="6 7">Muscle</tissue>
    </source>
</reference>
<feature type="region of interest" description="Disordered" evidence="3">
    <location>
        <begin position="546"/>
        <end position="640"/>
    </location>
</feature>
<dbReference type="GO" id="GO:0051056">
    <property type="term" value="P:regulation of small GTPase mediated signal transduction"/>
    <property type="evidence" value="ECO:0007669"/>
    <property type="project" value="InterPro"/>
</dbReference>
<dbReference type="RefSeq" id="XP_033361444.1">
    <property type="nucleotide sequence ID" value="XM_033505553.1"/>
</dbReference>
<dbReference type="GeneID" id="117239736"/>
<evidence type="ECO:0000256" key="2">
    <source>
        <dbReference type="SAM" id="Coils"/>
    </source>
</evidence>
<dbReference type="FunFam" id="3.40.50.11210:FF:000001">
    <property type="entry name" value="Ral GTPase-activating protein subunit alpha-1 isoform 1"/>
    <property type="match status" value="1"/>
</dbReference>
<accession>A0A6J3L744</accession>
<dbReference type="PROSITE" id="PS50877">
    <property type="entry name" value="GOLOCO"/>
    <property type="match status" value="1"/>
</dbReference>
<dbReference type="Gene3D" id="6.10.140.210">
    <property type="match status" value="1"/>
</dbReference>
<dbReference type="PANTHER" id="PTHR15711:SF32">
    <property type="entry name" value="RAP GTPASE ACTIVATING PROTEIN 1, ISOFORM H"/>
    <property type="match status" value="1"/>
</dbReference>
<feature type="compositionally biased region" description="Polar residues" evidence="3">
    <location>
        <begin position="90"/>
        <end position="99"/>
    </location>
</feature>
<feature type="region of interest" description="Disordered" evidence="3">
    <location>
        <begin position="75"/>
        <end position="110"/>
    </location>
</feature>
<dbReference type="InterPro" id="IPR035974">
    <property type="entry name" value="Rap/Ran-GAP_sf"/>
</dbReference>
<protein>
    <submittedName>
        <fullName evidence="6 7">Rap1 GTPase-activating protein 1 isoform X3</fullName>
    </submittedName>
</protein>
<evidence type="ECO:0000256" key="1">
    <source>
        <dbReference type="ARBA" id="ARBA00022468"/>
    </source>
</evidence>
<keyword evidence="2" id="KW-0175">Coiled coil</keyword>
<dbReference type="AlphaFoldDB" id="A0A6J3L744"/>
<feature type="coiled-coil region" evidence="2">
    <location>
        <begin position="731"/>
        <end position="779"/>
    </location>
</feature>
<evidence type="ECO:0000313" key="6">
    <source>
        <dbReference type="RefSeq" id="XP_033361442.1"/>
    </source>
</evidence>
<evidence type="ECO:0000256" key="3">
    <source>
        <dbReference type="SAM" id="MobiDB-lite"/>
    </source>
</evidence>
<organism evidence="5 7">
    <name type="scientific">Bombus vosnesenskii</name>
    <dbReference type="NCBI Taxonomy" id="207650"/>
    <lineage>
        <taxon>Eukaryota</taxon>
        <taxon>Metazoa</taxon>
        <taxon>Ecdysozoa</taxon>
        <taxon>Arthropoda</taxon>
        <taxon>Hexapoda</taxon>
        <taxon>Insecta</taxon>
        <taxon>Pterygota</taxon>
        <taxon>Neoptera</taxon>
        <taxon>Endopterygota</taxon>
        <taxon>Hymenoptera</taxon>
        <taxon>Apocrita</taxon>
        <taxon>Aculeata</taxon>
        <taxon>Apoidea</taxon>
        <taxon>Anthophila</taxon>
        <taxon>Apidae</taxon>
        <taxon>Bombus</taxon>
        <taxon>Pyrobombus</taxon>
    </lineage>
</organism>
<dbReference type="Pfam" id="PF21022">
    <property type="entry name" value="Rap-GAP_dimer"/>
    <property type="match status" value="1"/>
</dbReference>
<feature type="compositionally biased region" description="Basic and acidic residues" evidence="3">
    <location>
        <begin position="661"/>
        <end position="677"/>
    </location>
</feature>
<dbReference type="GO" id="GO:0005096">
    <property type="term" value="F:GTPase activator activity"/>
    <property type="evidence" value="ECO:0007669"/>
    <property type="project" value="UniProtKB-KW"/>
</dbReference>
<dbReference type="RefSeq" id="XP_033361443.1">
    <property type="nucleotide sequence ID" value="XM_033505552.1"/>
</dbReference>
<feature type="compositionally biased region" description="Polar residues" evidence="3">
    <location>
        <begin position="546"/>
        <end position="577"/>
    </location>
</feature>
<evidence type="ECO:0000259" key="4">
    <source>
        <dbReference type="PROSITE" id="PS50085"/>
    </source>
</evidence>
<dbReference type="Pfam" id="PF02188">
    <property type="entry name" value="GoLoco"/>
    <property type="match status" value="1"/>
</dbReference>
<dbReference type="InterPro" id="IPR000331">
    <property type="entry name" value="Rap/Ran_GAP_dom"/>
</dbReference>
<feature type="domain" description="Rap-GAP" evidence="4">
    <location>
        <begin position="267"/>
        <end position="483"/>
    </location>
</feature>
<dbReference type="GO" id="GO:0005737">
    <property type="term" value="C:cytoplasm"/>
    <property type="evidence" value="ECO:0007669"/>
    <property type="project" value="TreeGrafter"/>
</dbReference>
<dbReference type="PANTHER" id="PTHR15711">
    <property type="entry name" value="RAP GTPASE-ACTIVATING PROTEIN"/>
    <property type="match status" value="1"/>
</dbReference>
<dbReference type="Proteomes" id="UP000504631">
    <property type="component" value="Unplaced"/>
</dbReference>
<feature type="region of interest" description="Disordered" evidence="3">
    <location>
        <begin position="654"/>
        <end position="690"/>
    </location>
</feature>
<keyword evidence="5" id="KW-1185">Reference proteome</keyword>
<sequence>MLKIRMLDYIGDTGRQQLEQSVYCEAESRRTAVEDERQDIQGANQEKIKGTTQDLFELLERVQCSRLDDQRCVLPPYFSQTPREDRAASSPGNQNNHTPTPSPSPVGDAPAGRALMEAALQQATSGTQPPLVVTPPGYWVDGTDHRHALDSAGRALLPAQPAWQPRIDQDDTAKCYRRFFVGREHVNLVGRDGENGPVLVSVKAETVAGQEHWRVLLRLRAGSTHELVPAANLGPNPSPAKMVKAINESLNVSTLMPVVCSGAGTLIARYDEHALVSRFKFGVLHQRAGQVTEEQLFGNRQITPAFQEFLDLLGQKIDLKDHKGYRGGLDTRHGQTGDSAVYEVFRGREVLFHVASLLPYSPGDSQQLQRKRHIGNDIVAIIFQEEPTPFSPDMIASHFLHAFIVVQVVDPCTPNTRYKVSITARNDVPWFGPALPTPAVFLRGVDFKEFLLTKLVNAENAAYKAEKFSKLELRTRSALLESLTEELQAKTAEFLGGAIGLGATGMGFGGNCPVSPTASDASGSGSGGSGSRFIDTVRKALISRVRNASTESVPQQLSKKGQSEPSPPSNRQSTTKISSKRSVEPSSPLGSPDLTLRRDSERGSPSLGSQDSSLSNTDNQDSSLATLQQDEVDRRESTTSICASNDTTLVDKTSVSSVQRLTHENLRKQERSEKTETTQRVISESDDSSLNSELELDQAVYPDSDTGLESMSSAETHDTARCTTKDGVLENENLRMEVTRLKCDKLDLLRQNVTCQRDIKRLREKELQLQSDLAAASKEILRLRAMLKECSTSIPLDNNNQQTSTV</sequence>
<dbReference type="RefSeq" id="XP_033361442.1">
    <property type="nucleotide sequence ID" value="XM_033505551.1"/>
</dbReference>
<dbReference type="Gene3D" id="3.40.50.11210">
    <property type="entry name" value="Rap/Ran-GAP"/>
    <property type="match status" value="1"/>
</dbReference>
<dbReference type="SMART" id="SM00390">
    <property type="entry name" value="GoLoco"/>
    <property type="match status" value="1"/>
</dbReference>
<name>A0A6J3L744_9HYME</name>
<dbReference type="CTD" id="34032"/>
<evidence type="ECO:0000313" key="8">
    <source>
        <dbReference type="RefSeq" id="XP_033361444.1"/>
    </source>
</evidence>